<protein>
    <submittedName>
        <fullName evidence="2">Uncharacterized protein</fullName>
    </submittedName>
</protein>
<accession>A0A1V6YI66</accession>
<comment type="caution">
    <text evidence="2">The sequence shown here is derived from an EMBL/GenBank/DDBJ whole genome shotgun (WGS) entry which is preliminary data.</text>
</comment>
<organism evidence="2 3">
    <name type="scientific">Penicillium nalgiovense</name>
    <dbReference type="NCBI Taxonomy" id="60175"/>
    <lineage>
        <taxon>Eukaryota</taxon>
        <taxon>Fungi</taxon>
        <taxon>Dikarya</taxon>
        <taxon>Ascomycota</taxon>
        <taxon>Pezizomycotina</taxon>
        <taxon>Eurotiomycetes</taxon>
        <taxon>Eurotiomycetidae</taxon>
        <taxon>Eurotiales</taxon>
        <taxon>Aspergillaceae</taxon>
        <taxon>Penicillium</taxon>
    </lineage>
</organism>
<dbReference type="AlphaFoldDB" id="A0A1V6YI66"/>
<reference evidence="3" key="1">
    <citation type="journal article" date="2017" name="Nat. Microbiol.">
        <title>Global analysis of biosynthetic gene clusters reveals vast potential of secondary metabolite production in Penicillium species.</title>
        <authorList>
            <person name="Nielsen J.C."/>
            <person name="Grijseels S."/>
            <person name="Prigent S."/>
            <person name="Ji B."/>
            <person name="Dainat J."/>
            <person name="Nielsen K.F."/>
            <person name="Frisvad J.C."/>
            <person name="Workman M."/>
            <person name="Nielsen J."/>
        </authorList>
    </citation>
    <scope>NUCLEOTIDE SEQUENCE [LARGE SCALE GENOMIC DNA]</scope>
    <source>
        <strain evidence="3">IBT 13039</strain>
    </source>
</reference>
<dbReference type="EMBL" id="MOOB01000020">
    <property type="protein sequence ID" value="OQE87071.1"/>
    <property type="molecule type" value="Genomic_DNA"/>
</dbReference>
<feature type="region of interest" description="Disordered" evidence="1">
    <location>
        <begin position="1"/>
        <end position="26"/>
    </location>
</feature>
<dbReference type="Proteomes" id="UP000191691">
    <property type="component" value="Unassembled WGS sequence"/>
</dbReference>
<name>A0A1V6YI66_PENNA</name>
<sequence>MADPAPAFWHSGHAIARESEDPEGEMSLEQYMHSSEIYRSVSVTSPLPPPSSEIQAIMRRHNLNVTTTF</sequence>
<proteinExistence type="predicted"/>
<evidence type="ECO:0000313" key="2">
    <source>
        <dbReference type="EMBL" id="OQE87071.1"/>
    </source>
</evidence>
<gene>
    <name evidence="2" type="ORF">PENNAL_c0020G12107</name>
</gene>
<evidence type="ECO:0000313" key="3">
    <source>
        <dbReference type="Proteomes" id="UP000191691"/>
    </source>
</evidence>
<keyword evidence="3" id="KW-1185">Reference proteome</keyword>
<evidence type="ECO:0000256" key="1">
    <source>
        <dbReference type="SAM" id="MobiDB-lite"/>
    </source>
</evidence>